<dbReference type="InterPro" id="IPR021832">
    <property type="entry name" value="ANKRD13"/>
</dbReference>
<keyword evidence="3" id="KW-0256">Endoplasmic reticulum</keyword>
<evidence type="ECO:0000313" key="10">
    <source>
        <dbReference type="Proteomes" id="UP000085678"/>
    </source>
</evidence>
<dbReference type="PANTHER" id="PTHR12447">
    <property type="entry name" value="ANKYRIN REPEAT DOMAIN-CONTAINING PROTEIN 13"/>
    <property type="match status" value="1"/>
</dbReference>
<dbReference type="GO" id="GO:0006621">
    <property type="term" value="P:protein retention in ER lumen"/>
    <property type="evidence" value="ECO:0007669"/>
    <property type="project" value="TreeGrafter"/>
</dbReference>
<accession>A0A1S3JFP8</accession>
<dbReference type="PROSITE" id="PS50297">
    <property type="entry name" value="ANK_REP_REGION"/>
    <property type="match status" value="1"/>
</dbReference>
<dbReference type="GO" id="GO:0005789">
    <property type="term" value="C:endoplasmic reticulum membrane"/>
    <property type="evidence" value="ECO:0007669"/>
    <property type="project" value="UniProtKB-SubCell"/>
</dbReference>
<evidence type="ECO:0000256" key="6">
    <source>
        <dbReference type="ARBA" id="ARBA00023186"/>
    </source>
</evidence>
<dbReference type="OMA" id="YPMHQSV"/>
<evidence type="ECO:0000256" key="2">
    <source>
        <dbReference type="ARBA" id="ARBA00022737"/>
    </source>
</evidence>
<dbReference type="InParanoid" id="A0A1S3JFP8"/>
<dbReference type="PANTHER" id="PTHR12447:SF25">
    <property type="entry name" value="ANKYRIN REPEAT DOMAIN-CONTAINING PROTEIN 13C"/>
    <property type="match status" value="1"/>
</dbReference>
<dbReference type="Pfam" id="PF11904">
    <property type="entry name" value="ANKRD13_C"/>
    <property type="match status" value="1"/>
</dbReference>
<keyword evidence="5" id="KW-0472">Membrane</keyword>
<name>A0A1S3JFP8_LINAN</name>
<feature type="repeat" description="ANK" evidence="8">
    <location>
        <begin position="37"/>
        <end position="69"/>
    </location>
</feature>
<dbReference type="RefSeq" id="XP_013408976.1">
    <property type="nucleotide sequence ID" value="XM_013553522.1"/>
</dbReference>
<dbReference type="InterPro" id="IPR036770">
    <property type="entry name" value="Ankyrin_rpt-contain_sf"/>
</dbReference>
<dbReference type="AlphaFoldDB" id="A0A1S3JFP8"/>
<dbReference type="GeneID" id="106172712"/>
<feature type="domain" description="Ankyrin repeat" evidence="9">
    <location>
        <begin position="153"/>
        <end position="412"/>
    </location>
</feature>
<keyword evidence="2" id="KW-0677">Repeat</keyword>
<dbReference type="SMART" id="SM00248">
    <property type="entry name" value="ANK"/>
    <property type="match status" value="2"/>
</dbReference>
<reference evidence="11" key="1">
    <citation type="submission" date="2025-08" db="UniProtKB">
        <authorList>
            <consortium name="RefSeq"/>
        </authorList>
    </citation>
    <scope>IDENTIFICATION</scope>
    <source>
        <tissue evidence="11">Gonads</tissue>
    </source>
</reference>
<gene>
    <name evidence="11" type="primary">LOC106172712</name>
</gene>
<keyword evidence="4 8" id="KW-0040">ANK repeat</keyword>
<evidence type="ECO:0000256" key="7">
    <source>
        <dbReference type="ARBA" id="ARBA00037107"/>
    </source>
</evidence>
<proteinExistence type="predicted"/>
<dbReference type="PROSITE" id="PS50088">
    <property type="entry name" value="ANK_REPEAT"/>
    <property type="match status" value="1"/>
</dbReference>
<keyword evidence="6" id="KW-0143">Chaperone</keyword>
<comment type="function">
    <text evidence="7">Acts as a molecular chaperone for G protein-coupled receptors, regulating their biogenesis and exit from the ER.</text>
</comment>
<sequence>MMAEEERFLLHESVFHDDIRRVAQLLRSHDIAQRDHHGNTPLHLAVMMGHKECVHLLLAHGAPVKVKNALGWSPLAESVSYGDRQIILILLRKLKQQSREALEERRPALVSALHELGDFYLELKWDFQSWVPLVSRILPSDVCRIWKRGPNIRMDTTLVDFNDMKWERGDISFIFTGEAKPANSLTVLDNKLQVFQSIRYEESDLELEDEVDILMSSDIMAAQMSTKKISFSRAQRGWFFREERSEIVGSFQADFYTVHGLALESRKRREHLSPEDLQKNKQIMENLSKGNIIDNYEHIQRRPSLRPPPETSVTWEEYLNAEPGRPPTLGRRMLCKENAKTFKATLAMSEEFPMTIEALLDVLEIIAPFKHFSKLREFMITKLPPGFPVKIEIPVFPTVTARVTFQEFDWMHDIGDEKFMIPKDYTEDPNRFPDL</sequence>
<dbReference type="FunFam" id="1.25.40.20:FF:000302">
    <property type="entry name" value="Ankyrin repeat containing protein"/>
    <property type="match status" value="1"/>
</dbReference>
<evidence type="ECO:0000259" key="9">
    <source>
        <dbReference type="Pfam" id="PF11904"/>
    </source>
</evidence>
<dbReference type="Gene3D" id="1.25.40.20">
    <property type="entry name" value="Ankyrin repeat-containing domain"/>
    <property type="match status" value="1"/>
</dbReference>
<dbReference type="GO" id="GO:0005102">
    <property type="term" value="F:signaling receptor binding"/>
    <property type="evidence" value="ECO:0007669"/>
    <property type="project" value="TreeGrafter"/>
</dbReference>
<keyword evidence="10" id="KW-1185">Reference proteome</keyword>
<dbReference type="KEGG" id="lak:106172712"/>
<dbReference type="InterPro" id="IPR055285">
    <property type="entry name" value="ANKRD13_C"/>
</dbReference>
<evidence type="ECO:0000313" key="11">
    <source>
        <dbReference type="RefSeq" id="XP_013408976.1"/>
    </source>
</evidence>
<evidence type="ECO:0000256" key="4">
    <source>
        <dbReference type="ARBA" id="ARBA00023043"/>
    </source>
</evidence>
<protein>
    <submittedName>
        <fullName evidence="11">Ankyrin repeat domain-containing protein 13C-B</fullName>
    </submittedName>
</protein>
<organism evidence="10 11">
    <name type="scientific">Lingula anatina</name>
    <name type="common">Brachiopod</name>
    <name type="synonym">Lingula unguis</name>
    <dbReference type="NCBI Taxonomy" id="7574"/>
    <lineage>
        <taxon>Eukaryota</taxon>
        <taxon>Metazoa</taxon>
        <taxon>Spiralia</taxon>
        <taxon>Lophotrochozoa</taxon>
        <taxon>Brachiopoda</taxon>
        <taxon>Linguliformea</taxon>
        <taxon>Lingulata</taxon>
        <taxon>Lingulida</taxon>
        <taxon>Linguloidea</taxon>
        <taxon>Lingulidae</taxon>
        <taxon>Lingula</taxon>
    </lineage>
</organism>
<dbReference type="Pfam" id="PF12796">
    <property type="entry name" value="Ank_2"/>
    <property type="match status" value="1"/>
</dbReference>
<dbReference type="FunCoup" id="A0A1S3JFP8">
    <property type="interactions" value="2115"/>
</dbReference>
<comment type="subcellular location">
    <subcellularLocation>
        <location evidence="1">Endoplasmic reticulum membrane</location>
    </subcellularLocation>
</comment>
<dbReference type="InterPro" id="IPR002110">
    <property type="entry name" value="Ankyrin_rpt"/>
</dbReference>
<evidence type="ECO:0000256" key="5">
    <source>
        <dbReference type="ARBA" id="ARBA00023136"/>
    </source>
</evidence>
<dbReference type="OrthoDB" id="1585644at2759"/>
<dbReference type="Proteomes" id="UP000085678">
    <property type="component" value="Unplaced"/>
</dbReference>
<evidence type="ECO:0000256" key="8">
    <source>
        <dbReference type="PROSITE-ProRule" id="PRU00023"/>
    </source>
</evidence>
<evidence type="ECO:0000256" key="3">
    <source>
        <dbReference type="ARBA" id="ARBA00022824"/>
    </source>
</evidence>
<dbReference type="STRING" id="7574.A0A1S3JFP8"/>
<dbReference type="SUPFAM" id="SSF48403">
    <property type="entry name" value="Ankyrin repeat"/>
    <property type="match status" value="1"/>
</dbReference>
<evidence type="ECO:0000256" key="1">
    <source>
        <dbReference type="ARBA" id="ARBA00004586"/>
    </source>
</evidence>